<organism evidence="2 3">
    <name type="scientific">Spirosoma pollinicola</name>
    <dbReference type="NCBI Taxonomy" id="2057025"/>
    <lineage>
        <taxon>Bacteria</taxon>
        <taxon>Pseudomonadati</taxon>
        <taxon>Bacteroidota</taxon>
        <taxon>Cytophagia</taxon>
        <taxon>Cytophagales</taxon>
        <taxon>Cytophagaceae</taxon>
        <taxon>Spirosoma</taxon>
    </lineage>
</organism>
<keyword evidence="1" id="KW-0175">Coiled coil</keyword>
<dbReference type="EMBL" id="CP025096">
    <property type="protein sequence ID" value="AUD05507.1"/>
    <property type="molecule type" value="Genomic_DNA"/>
</dbReference>
<accession>A0A2K8Z6J2</accession>
<dbReference type="Proteomes" id="UP000232883">
    <property type="component" value="Chromosome"/>
</dbReference>
<reference evidence="2 3" key="1">
    <citation type="submission" date="2017-11" db="EMBL/GenBank/DDBJ databases">
        <title>Taxonomic description and genome sequences of Spirosoma HA7 sp. nov., isolated from pollen microhabitat of Corylus avellana.</title>
        <authorList>
            <person name="Ambika Manirajan B."/>
            <person name="Suarez C."/>
            <person name="Ratering S."/>
            <person name="Geissler-Plaum R."/>
            <person name="Cardinale M."/>
            <person name="Sylvia S."/>
        </authorList>
    </citation>
    <scope>NUCLEOTIDE SEQUENCE [LARGE SCALE GENOMIC DNA]</scope>
    <source>
        <strain evidence="2 3">HA7</strain>
    </source>
</reference>
<evidence type="ECO:0000256" key="1">
    <source>
        <dbReference type="SAM" id="Coils"/>
    </source>
</evidence>
<evidence type="ECO:0000313" key="2">
    <source>
        <dbReference type="EMBL" id="AUD05507.1"/>
    </source>
</evidence>
<evidence type="ECO:0000313" key="3">
    <source>
        <dbReference type="Proteomes" id="UP000232883"/>
    </source>
</evidence>
<sequence>MAKGSQLIRAEFVDQGHCTQLPVNAFDGNACSGDIKQLEQEWQQALSVPASLSCATNQHLIGVAQQQAKTHESRIAQLEQAIKLLELQRQRFQDSIYGEPGRSILMNRNELAIQEHLQHLAITQASQQTIVNQLRLLNDSSEE</sequence>
<name>A0A2K8Z6J2_9BACT</name>
<proteinExistence type="predicted"/>
<gene>
    <name evidence="2" type="ORF">CWM47_28865</name>
</gene>
<feature type="coiled-coil region" evidence="1">
    <location>
        <begin position="61"/>
        <end position="95"/>
    </location>
</feature>
<protein>
    <submittedName>
        <fullName evidence="2">Uncharacterized protein</fullName>
    </submittedName>
</protein>
<keyword evidence="3" id="KW-1185">Reference proteome</keyword>
<dbReference type="KEGG" id="spir:CWM47_28865"/>
<dbReference type="AlphaFoldDB" id="A0A2K8Z6J2"/>